<gene>
    <name evidence="1" type="ORF">B5782_0698</name>
</gene>
<name>A0A1V8PPW5_9BIFI</name>
<reference evidence="1 2" key="1">
    <citation type="submission" date="2017-03" db="EMBL/GenBank/DDBJ databases">
        <title>Maternal inheritance of bifidobacteria.</title>
        <authorList>
            <person name="Lugli G.A."/>
            <person name="Duranti S."/>
            <person name="Milani C."/>
            <person name="Mancabelli L."/>
        </authorList>
    </citation>
    <scope>NUCLEOTIDE SEQUENCE [LARGE SCALE GENOMIC DNA]</scope>
    <source>
        <strain evidence="1 2">1899B</strain>
    </source>
</reference>
<dbReference type="Proteomes" id="UP000192666">
    <property type="component" value="Unassembled WGS sequence"/>
</dbReference>
<proteinExistence type="predicted"/>
<dbReference type="EMBL" id="NAQA01000003">
    <property type="protein sequence ID" value="OQM50751.1"/>
    <property type="molecule type" value="Genomic_DNA"/>
</dbReference>
<protein>
    <submittedName>
        <fullName evidence="1">Uncharacterized protein</fullName>
    </submittedName>
</protein>
<dbReference type="AlphaFoldDB" id="A0A1V8PPW5"/>
<sequence>MLLHVLRWKSIETSSTRSQTGVHVRAKRNLAAHSAVDPIWVDQPISAAGYLDTASSICSSVDVATPWMKNGFRYVACV</sequence>
<evidence type="ECO:0000313" key="2">
    <source>
        <dbReference type="Proteomes" id="UP000192666"/>
    </source>
</evidence>
<comment type="caution">
    <text evidence="1">The sequence shown here is derived from an EMBL/GenBank/DDBJ whole genome shotgun (WGS) entry which is preliminary data.</text>
</comment>
<evidence type="ECO:0000313" key="1">
    <source>
        <dbReference type="EMBL" id="OQM50751.1"/>
    </source>
</evidence>
<organism evidence="1 2">
    <name type="scientific">Bifidobacterium catenulatum</name>
    <dbReference type="NCBI Taxonomy" id="1686"/>
    <lineage>
        <taxon>Bacteria</taxon>
        <taxon>Bacillati</taxon>
        <taxon>Actinomycetota</taxon>
        <taxon>Actinomycetes</taxon>
        <taxon>Bifidobacteriales</taxon>
        <taxon>Bifidobacteriaceae</taxon>
        <taxon>Bifidobacterium</taxon>
    </lineage>
</organism>
<accession>A0A1V8PPW5</accession>